<evidence type="ECO:0000259" key="8">
    <source>
        <dbReference type="PROSITE" id="PS51294"/>
    </source>
</evidence>
<keyword evidence="1" id="KW-0805">Transcription regulation</keyword>
<keyword evidence="3" id="KW-0539">Nucleus</keyword>
<dbReference type="SUPFAM" id="SSF102712">
    <property type="entry name" value="JAB1/MPN domain"/>
    <property type="match status" value="1"/>
</dbReference>
<dbReference type="NCBIfam" id="TIGR01557">
    <property type="entry name" value="myb_SHAQKYF"/>
    <property type="match status" value="1"/>
</dbReference>
<sequence length="611" mass="65512">MAETDDATNALIAKLLSEDNGYGSFEYQNEYGQDDSDDSDFGGSKKRRKTGKKEEDAQAGTEQFSATGRRKRKDTGANREKSRGWSEEEEKLFLEALELHGRNWKACAAHVGTRDARAFTSHAQKYFIKMCLAGKRLPAKVAESGEGYTLSGKPLDPNSAAAKAYGFKPDTLAKLQSSGAGELPGLAKPSDENLDGNADKGSGGGAPAPRALAQPGETEALASKNKRAKPAPKKVEAASESEEDEAELACPEPTEYAKNRPRREAAGPRNTLGHTTESLELCRLVDYVGPPGSGAPLAQPFSVEVSAQVHLLMDFHAHLSNCEIIGLLGGAWDPDKRAISVSEAFPCRRADGSHSGTSVELDPAAEVETRALMEQRGLHSVGWYHSHPVFAPRPSQKDNENQRNYQALFRCEKSKLEPFLGAIVGPYDTQLPTQASALTWFVVQTKAGELTPFSIRHSVKALEGLPGEYLEAQLHRVADMFREDYGRVDLSAMWRPFTRFLDGQPEGPPCSKLAKLQAALRCHLPKDQRQSGGADALLARLARHLQTTWGLDLGCKADAEAGTEAQPAEAAAGEAPGDAEAVEGVGEQEPAGKADGAAGAMEAADPAAAQQ</sequence>
<dbReference type="InterPro" id="IPR037518">
    <property type="entry name" value="MPN"/>
</dbReference>
<dbReference type="PROSITE" id="PS51294">
    <property type="entry name" value="HTH_MYB"/>
    <property type="match status" value="1"/>
</dbReference>
<evidence type="ECO:0000259" key="6">
    <source>
        <dbReference type="PROSITE" id="PS50249"/>
    </source>
</evidence>
<evidence type="ECO:0000259" key="7">
    <source>
        <dbReference type="PROSITE" id="PS51293"/>
    </source>
</evidence>
<dbReference type="InterPro" id="IPR001005">
    <property type="entry name" value="SANT/Myb"/>
</dbReference>
<organism evidence="9 10">
    <name type="scientific">[Myrmecia] bisecta</name>
    <dbReference type="NCBI Taxonomy" id="41462"/>
    <lineage>
        <taxon>Eukaryota</taxon>
        <taxon>Viridiplantae</taxon>
        <taxon>Chlorophyta</taxon>
        <taxon>core chlorophytes</taxon>
        <taxon>Trebouxiophyceae</taxon>
        <taxon>Trebouxiales</taxon>
        <taxon>Trebouxiaceae</taxon>
        <taxon>Myrmecia</taxon>
    </lineage>
</organism>
<accession>A0AAW1Q4Q3</accession>
<dbReference type="InterPro" id="IPR000555">
    <property type="entry name" value="JAMM/MPN+_dom"/>
</dbReference>
<dbReference type="SUPFAM" id="SSF46689">
    <property type="entry name" value="Homeodomain-like"/>
    <property type="match status" value="1"/>
</dbReference>
<evidence type="ECO:0008006" key="11">
    <source>
        <dbReference type="Google" id="ProtNLM"/>
    </source>
</evidence>
<dbReference type="InterPro" id="IPR017930">
    <property type="entry name" value="Myb_dom"/>
</dbReference>
<comment type="caution">
    <text evidence="9">The sequence shown here is derived from an EMBL/GenBank/DDBJ whole genome shotgun (WGS) entry which is preliminary data.</text>
</comment>
<reference evidence="9 10" key="1">
    <citation type="journal article" date="2024" name="Nat. Commun.">
        <title>Phylogenomics reveals the evolutionary origins of lichenization in chlorophyte algae.</title>
        <authorList>
            <person name="Puginier C."/>
            <person name="Libourel C."/>
            <person name="Otte J."/>
            <person name="Skaloud P."/>
            <person name="Haon M."/>
            <person name="Grisel S."/>
            <person name="Petersen M."/>
            <person name="Berrin J.G."/>
            <person name="Delaux P.M."/>
            <person name="Dal Grande F."/>
            <person name="Keller J."/>
        </authorList>
    </citation>
    <scope>NUCLEOTIDE SEQUENCE [LARGE SCALE GENOMIC DNA]</scope>
    <source>
        <strain evidence="9 10">SAG 2043</strain>
    </source>
</reference>
<dbReference type="InterPro" id="IPR050242">
    <property type="entry name" value="JAMM_MPN+_peptidase_M67A"/>
</dbReference>
<evidence type="ECO:0000256" key="4">
    <source>
        <dbReference type="SAM" id="MobiDB-lite"/>
    </source>
</evidence>
<feature type="compositionally biased region" description="Basic and acidic residues" evidence="4">
    <location>
        <begin position="74"/>
        <end position="87"/>
    </location>
</feature>
<evidence type="ECO:0000256" key="2">
    <source>
        <dbReference type="ARBA" id="ARBA00023163"/>
    </source>
</evidence>
<dbReference type="CDD" id="cd00167">
    <property type="entry name" value="SANT"/>
    <property type="match status" value="1"/>
</dbReference>
<feature type="domain" description="Myb-like" evidence="5">
    <location>
        <begin position="77"/>
        <end position="127"/>
    </location>
</feature>
<feature type="domain" description="SANT" evidence="7">
    <location>
        <begin position="80"/>
        <end position="114"/>
    </location>
</feature>
<dbReference type="AlphaFoldDB" id="A0AAW1Q4Q3"/>
<dbReference type="PROSITE" id="PS50249">
    <property type="entry name" value="MPN"/>
    <property type="match status" value="1"/>
</dbReference>
<proteinExistence type="predicted"/>
<dbReference type="GO" id="GO:0008237">
    <property type="term" value="F:metallopeptidase activity"/>
    <property type="evidence" value="ECO:0007669"/>
    <property type="project" value="InterPro"/>
</dbReference>
<keyword evidence="2" id="KW-0804">Transcription</keyword>
<evidence type="ECO:0000313" key="9">
    <source>
        <dbReference type="EMBL" id="KAK9816984.1"/>
    </source>
</evidence>
<dbReference type="GO" id="GO:0003677">
    <property type="term" value="F:DNA binding"/>
    <property type="evidence" value="ECO:0007669"/>
    <property type="project" value="InterPro"/>
</dbReference>
<dbReference type="Gene3D" id="1.10.10.60">
    <property type="entry name" value="Homeodomain-like"/>
    <property type="match status" value="1"/>
</dbReference>
<feature type="region of interest" description="Disordered" evidence="4">
    <location>
        <begin position="176"/>
        <end position="274"/>
    </location>
</feature>
<feature type="region of interest" description="Disordered" evidence="4">
    <location>
        <begin position="24"/>
        <end position="87"/>
    </location>
</feature>
<evidence type="ECO:0000259" key="5">
    <source>
        <dbReference type="PROSITE" id="PS50090"/>
    </source>
</evidence>
<keyword evidence="10" id="KW-1185">Reference proteome</keyword>
<gene>
    <name evidence="9" type="ORF">WJX72_007805</name>
</gene>
<evidence type="ECO:0000256" key="1">
    <source>
        <dbReference type="ARBA" id="ARBA00023015"/>
    </source>
</evidence>
<dbReference type="PANTHER" id="PTHR10410">
    <property type="entry name" value="EUKARYOTIC TRANSLATION INITIATION FACTOR 3 -RELATED"/>
    <property type="match status" value="1"/>
</dbReference>
<feature type="domain" description="HTH myb-type" evidence="8">
    <location>
        <begin position="77"/>
        <end position="131"/>
    </location>
</feature>
<feature type="compositionally biased region" description="Basic and acidic residues" evidence="4">
    <location>
        <begin position="255"/>
        <end position="266"/>
    </location>
</feature>
<name>A0AAW1Q4Q3_9CHLO</name>
<evidence type="ECO:0000313" key="10">
    <source>
        <dbReference type="Proteomes" id="UP001489004"/>
    </source>
</evidence>
<protein>
    <recommendedName>
        <fullName evidence="11">Myb-like, SWIRM and MPN domain-containing protein 1</fullName>
    </recommendedName>
</protein>
<dbReference type="Gene3D" id="3.40.140.10">
    <property type="entry name" value="Cytidine Deaminase, domain 2"/>
    <property type="match status" value="1"/>
</dbReference>
<dbReference type="InterPro" id="IPR017884">
    <property type="entry name" value="SANT_dom"/>
</dbReference>
<dbReference type="PROSITE" id="PS51293">
    <property type="entry name" value="SANT"/>
    <property type="match status" value="1"/>
</dbReference>
<dbReference type="InterPro" id="IPR006447">
    <property type="entry name" value="Myb_dom_plants"/>
</dbReference>
<dbReference type="EMBL" id="JALJOR010000005">
    <property type="protein sequence ID" value="KAK9816984.1"/>
    <property type="molecule type" value="Genomic_DNA"/>
</dbReference>
<dbReference type="Pfam" id="PF00249">
    <property type="entry name" value="Myb_DNA-binding"/>
    <property type="match status" value="1"/>
</dbReference>
<dbReference type="Pfam" id="PF01398">
    <property type="entry name" value="JAB"/>
    <property type="match status" value="1"/>
</dbReference>
<dbReference type="InterPro" id="IPR009057">
    <property type="entry name" value="Homeodomain-like_sf"/>
</dbReference>
<dbReference type="SMART" id="SM00717">
    <property type="entry name" value="SANT"/>
    <property type="match status" value="1"/>
</dbReference>
<feature type="domain" description="MPN" evidence="6">
    <location>
        <begin position="303"/>
        <end position="442"/>
    </location>
</feature>
<dbReference type="Proteomes" id="UP001489004">
    <property type="component" value="Unassembled WGS sequence"/>
</dbReference>
<dbReference type="PROSITE" id="PS50090">
    <property type="entry name" value="MYB_LIKE"/>
    <property type="match status" value="1"/>
</dbReference>
<evidence type="ECO:0000256" key="3">
    <source>
        <dbReference type="ARBA" id="ARBA00023242"/>
    </source>
</evidence>
<feature type="region of interest" description="Disordered" evidence="4">
    <location>
        <begin position="560"/>
        <end position="611"/>
    </location>
</feature>